<feature type="region of interest" description="Disordered" evidence="1">
    <location>
        <begin position="448"/>
        <end position="482"/>
    </location>
</feature>
<feature type="compositionally biased region" description="Low complexity" evidence="1">
    <location>
        <begin position="573"/>
        <end position="586"/>
    </location>
</feature>
<evidence type="ECO:0000256" key="1">
    <source>
        <dbReference type="SAM" id="MobiDB-lite"/>
    </source>
</evidence>
<protein>
    <submittedName>
        <fullName evidence="3">Uncharacterized protein</fullName>
    </submittedName>
</protein>
<organism evidence="3 4">
    <name type="scientific">Ditylenchus destructor</name>
    <dbReference type="NCBI Taxonomy" id="166010"/>
    <lineage>
        <taxon>Eukaryota</taxon>
        <taxon>Metazoa</taxon>
        <taxon>Ecdysozoa</taxon>
        <taxon>Nematoda</taxon>
        <taxon>Chromadorea</taxon>
        <taxon>Rhabditida</taxon>
        <taxon>Tylenchina</taxon>
        <taxon>Tylenchomorpha</taxon>
        <taxon>Sphaerularioidea</taxon>
        <taxon>Anguinidae</taxon>
        <taxon>Anguininae</taxon>
        <taxon>Ditylenchus</taxon>
    </lineage>
</organism>
<feature type="region of interest" description="Disordered" evidence="1">
    <location>
        <begin position="138"/>
        <end position="166"/>
    </location>
</feature>
<evidence type="ECO:0000313" key="4">
    <source>
        <dbReference type="Proteomes" id="UP001201812"/>
    </source>
</evidence>
<dbReference type="EMBL" id="JAKKPZ010000033">
    <property type="protein sequence ID" value="KAI1708847.1"/>
    <property type="molecule type" value="Genomic_DNA"/>
</dbReference>
<feature type="compositionally biased region" description="Polar residues" evidence="1">
    <location>
        <begin position="144"/>
        <end position="163"/>
    </location>
</feature>
<gene>
    <name evidence="3" type="ORF">DdX_11603</name>
</gene>
<sequence>MNVYEHIQQFLIPWLFLSIFHKCCVRAQEQATTQQLAHPPATDLHSHLRALLTHPLPHESLGLHHSLALHPQLPLHHPLSLPPLTPAAAILHHPSALMVQTFPHLPATFRLPATTATQPKASPTVLTSPTVAPIASIYAPHPSNKGTETSTIRQGNSSLTDASDTAGHESIIKSQMSESRHNSQEKNLSAEIQLPENSPVVRKSQSKAALPNTILQDVETILYDVQTNENSSSSSPVLVSDTTSAEATISQTTVSDVSTTSTISTPLPKSTPGKGKVVKSTIASIETVPTKSIIPSENTASENKRLESPDLENFLQSTNLSAQDAQVFLKLVEKVLEEEVARRLQKHTEQASNDSFVNEKRNTAFGSDEQRGERERILNQLLEESGNDKLLSHELKTVNTHLSYASDEIENSGGASKVVQSAARGPTLNISRITTTTTTITPLANGEQRKSLNPIPQKHRHSASSAGPIIVAGDSSQNDAEDVSDLPLAGVQPDVGRAEHDYRTIEQAEFDRLLDKLSSETAAQARRSTAEDSDLLAAVGYRGRPVTHASLGRGKSAVQARFKSSVVPQSPVTTQPATTSLPTTQQMMSGRPNKFSVRHPPKTEFEHLVEDYRYRLAGGQNGFNDLMKALRNAHIGIASAHI</sequence>
<dbReference type="AlphaFoldDB" id="A0AAD4MVV1"/>
<feature type="region of interest" description="Disordered" evidence="1">
    <location>
        <begin position="567"/>
        <end position="594"/>
    </location>
</feature>
<feature type="signal peptide" evidence="2">
    <location>
        <begin position="1"/>
        <end position="27"/>
    </location>
</feature>
<comment type="caution">
    <text evidence="3">The sequence shown here is derived from an EMBL/GenBank/DDBJ whole genome shotgun (WGS) entry which is preliminary data.</text>
</comment>
<keyword evidence="4" id="KW-1185">Reference proteome</keyword>
<keyword evidence="2" id="KW-0732">Signal</keyword>
<name>A0AAD4MVV1_9BILA</name>
<dbReference type="Proteomes" id="UP001201812">
    <property type="component" value="Unassembled WGS sequence"/>
</dbReference>
<evidence type="ECO:0000313" key="3">
    <source>
        <dbReference type="EMBL" id="KAI1708847.1"/>
    </source>
</evidence>
<reference evidence="3" key="1">
    <citation type="submission" date="2022-01" db="EMBL/GenBank/DDBJ databases">
        <title>Genome Sequence Resource for Two Populations of Ditylenchus destructor, the Migratory Endoparasitic Phytonematode.</title>
        <authorList>
            <person name="Zhang H."/>
            <person name="Lin R."/>
            <person name="Xie B."/>
        </authorList>
    </citation>
    <scope>NUCLEOTIDE SEQUENCE</scope>
    <source>
        <strain evidence="3">BazhouSP</strain>
    </source>
</reference>
<evidence type="ECO:0000256" key="2">
    <source>
        <dbReference type="SAM" id="SignalP"/>
    </source>
</evidence>
<proteinExistence type="predicted"/>
<feature type="chain" id="PRO_5041897614" evidence="2">
    <location>
        <begin position="28"/>
        <end position="642"/>
    </location>
</feature>
<accession>A0AAD4MVV1</accession>